<sequence length="339" mass="38794">MKYLVTLKPRSKFFFGGDRTFTAQERQNYYAHSTHFPQQTALLGMLRYAILNERGFLEEEEEKEKLVGATGFDLEAVSHGIIKTISPVFLLEKQAVWLSAGLDRQGDIVLKLSESKTLRLDGYDAKKGLSQYFISSDNSSESLKKLDDFFKDNPQVGNAKDRKGQTQPDAFFKHNYKSFKRQEKINYESLFAFGFELETTEEIEFSKIKTVFLGAESSFTIELTPSNGIFETIESTNQLLKAKEASNHKIVLLSDCFIPDLGVLKSYSSFILTDKPVPFKFNINKQSDYYTSINRSNQYHLLSRGTVIYPKDITEVTELIEASIAFRTIGYNHYQIQAR</sequence>
<dbReference type="RefSeq" id="WP_340238975.1">
    <property type="nucleotide sequence ID" value="NZ_JBBEWC010000011.1"/>
</dbReference>
<protein>
    <submittedName>
        <fullName evidence="1">Type III-B CRISPR module-associated Cmr3 family protein</fullName>
    </submittedName>
</protein>
<accession>A0ABW5J3L7</accession>
<comment type="caution">
    <text evidence="1">The sequence shown here is derived from an EMBL/GenBank/DDBJ whole genome shotgun (WGS) entry which is preliminary data.</text>
</comment>
<dbReference type="EMBL" id="JBHULC010000005">
    <property type="protein sequence ID" value="MFD2520358.1"/>
    <property type="molecule type" value="Genomic_DNA"/>
</dbReference>
<dbReference type="Pfam" id="PF09700">
    <property type="entry name" value="Cas_Cmr3"/>
    <property type="match status" value="2"/>
</dbReference>
<evidence type="ECO:0000313" key="1">
    <source>
        <dbReference type="EMBL" id="MFD2520358.1"/>
    </source>
</evidence>
<dbReference type="Proteomes" id="UP001597510">
    <property type="component" value="Unassembled WGS sequence"/>
</dbReference>
<proteinExistence type="predicted"/>
<gene>
    <name evidence="1" type="ORF">ACFSR2_05660</name>
</gene>
<organism evidence="1 2">
    <name type="scientific">Emticicia soli</name>
    <dbReference type="NCBI Taxonomy" id="2027878"/>
    <lineage>
        <taxon>Bacteria</taxon>
        <taxon>Pseudomonadati</taxon>
        <taxon>Bacteroidota</taxon>
        <taxon>Cytophagia</taxon>
        <taxon>Cytophagales</taxon>
        <taxon>Leadbetterellaceae</taxon>
        <taxon>Emticicia</taxon>
    </lineage>
</organism>
<evidence type="ECO:0000313" key="2">
    <source>
        <dbReference type="Proteomes" id="UP001597510"/>
    </source>
</evidence>
<reference evidence="2" key="1">
    <citation type="journal article" date="2019" name="Int. J. Syst. Evol. Microbiol.">
        <title>The Global Catalogue of Microorganisms (GCM) 10K type strain sequencing project: providing services to taxonomists for standard genome sequencing and annotation.</title>
        <authorList>
            <consortium name="The Broad Institute Genomics Platform"/>
            <consortium name="The Broad Institute Genome Sequencing Center for Infectious Disease"/>
            <person name="Wu L."/>
            <person name="Ma J."/>
        </authorList>
    </citation>
    <scope>NUCLEOTIDE SEQUENCE [LARGE SCALE GENOMIC DNA]</scope>
    <source>
        <strain evidence="2">KCTC 52344</strain>
    </source>
</reference>
<name>A0ABW5J3L7_9BACT</name>
<keyword evidence="2" id="KW-1185">Reference proteome</keyword>
<dbReference type="InterPro" id="IPR019117">
    <property type="entry name" value="CRISPR-assoc_protein_Cmr3"/>
</dbReference>